<keyword evidence="6 8" id="KW-0456">Lyase</keyword>
<comment type="catalytic activity">
    <reaction evidence="7 8">
        <text>7,8-dihydroneopterin 3'-triphosphate + H2O = 6-carboxy-5,6,7,8-tetrahydropterin + triphosphate + acetaldehyde + 2 H(+)</text>
        <dbReference type="Rhea" id="RHEA:27966"/>
        <dbReference type="ChEBI" id="CHEBI:15343"/>
        <dbReference type="ChEBI" id="CHEBI:15377"/>
        <dbReference type="ChEBI" id="CHEBI:15378"/>
        <dbReference type="ChEBI" id="CHEBI:18036"/>
        <dbReference type="ChEBI" id="CHEBI:58462"/>
        <dbReference type="ChEBI" id="CHEBI:61032"/>
        <dbReference type="EC" id="4.1.2.50"/>
    </reaction>
</comment>
<dbReference type="PANTHER" id="PTHR12589:SF7">
    <property type="entry name" value="6-PYRUVOYL TETRAHYDROBIOPTERIN SYNTHASE"/>
    <property type="match status" value="1"/>
</dbReference>
<dbReference type="GO" id="GO:0070497">
    <property type="term" value="F:6-carboxytetrahydropterin synthase activity"/>
    <property type="evidence" value="ECO:0007669"/>
    <property type="project" value="UniProtKB-EC"/>
</dbReference>
<comment type="similarity">
    <text evidence="2 8">Belongs to the PTPS family. QueD subfamily.</text>
</comment>
<dbReference type="UniPathway" id="UPA00391"/>
<dbReference type="GO" id="GO:0046872">
    <property type="term" value="F:metal ion binding"/>
    <property type="evidence" value="ECO:0007669"/>
    <property type="project" value="UniProtKB-KW"/>
</dbReference>
<dbReference type="SUPFAM" id="SSF55620">
    <property type="entry name" value="Tetrahydrobiopterin biosynthesis enzymes-like"/>
    <property type="match status" value="1"/>
</dbReference>
<keyword evidence="10" id="KW-1185">Reference proteome</keyword>
<organism evidence="10 11">
    <name type="scientific">Derxia gummosa DSM 723</name>
    <dbReference type="NCBI Taxonomy" id="1121388"/>
    <lineage>
        <taxon>Bacteria</taxon>
        <taxon>Pseudomonadati</taxon>
        <taxon>Pseudomonadota</taxon>
        <taxon>Betaproteobacteria</taxon>
        <taxon>Burkholderiales</taxon>
        <taxon>Alcaligenaceae</taxon>
        <taxon>Derxia</taxon>
    </lineage>
</organism>
<evidence type="ECO:0000256" key="6">
    <source>
        <dbReference type="ARBA" id="ARBA00023239"/>
    </source>
</evidence>
<dbReference type="RefSeq" id="WP_028312222.1">
    <property type="nucleotide sequence ID" value="NZ_AXWS01000015.1"/>
</dbReference>
<comment type="pathway">
    <text evidence="1 8">Purine metabolism; 7-cyano-7-deazaguanine biosynthesis.</text>
</comment>
<feature type="binding site" evidence="9">
    <location>
        <position position="15"/>
    </location>
    <ligand>
        <name>Zn(2+)</name>
        <dbReference type="ChEBI" id="CHEBI:29105"/>
    </ligand>
</feature>
<dbReference type="Proteomes" id="UP000675920">
    <property type="component" value="Unplaced"/>
</dbReference>
<evidence type="ECO:0000256" key="5">
    <source>
        <dbReference type="ARBA" id="ARBA00022833"/>
    </source>
</evidence>
<comment type="cofactor">
    <cofactor evidence="8 9">
        <name>Zn(2+)</name>
        <dbReference type="ChEBI" id="CHEBI:29105"/>
    </cofactor>
    <text evidence="8 9">Binds 1 zinc ion per subunit.</text>
</comment>
<dbReference type="AlphaFoldDB" id="A0A8B6X6H5"/>
<proteinExistence type="inferred from homology"/>
<dbReference type="PIRSF" id="PIRSF006113">
    <property type="entry name" value="PTP_synth"/>
    <property type="match status" value="1"/>
</dbReference>
<reference evidence="11" key="3">
    <citation type="submission" date="2025-08" db="UniProtKB">
        <authorList>
            <consortium name="RefSeq"/>
        </authorList>
    </citation>
    <scope>IDENTIFICATION</scope>
</reference>
<dbReference type="InterPro" id="IPR038418">
    <property type="entry name" value="6-PTP_synth/QueD_sf"/>
</dbReference>
<keyword evidence="4 8" id="KW-0479">Metal-binding</keyword>
<dbReference type="GO" id="GO:0008616">
    <property type="term" value="P:tRNA queuosine(34) biosynthetic process"/>
    <property type="evidence" value="ECO:0007669"/>
    <property type="project" value="UniProtKB-KW"/>
</dbReference>
<dbReference type="PANTHER" id="PTHR12589">
    <property type="entry name" value="PYRUVOYL TETRAHYDROBIOPTERIN SYNTHASE"/>
    <property type="match status" value="1"/>
</dbReference>
<keyword evidence="5 8" id="KW-0862">Zinc</keyword>
<feature type="binding site" evidence="9">
    <location>
        <position position="30"/>
    </location>
    <ligand>
        <name>Zn(2+)</name>
        <dbReference type="ChEBI" id="CHEBI:29105"/>
    </ligand>
</feature>
<name>A0A8B6X6H5_9BURK</name>
<evidence type="ECO:0000256" key="4">
    <source>
        <dbReference type="ARBA" id="ARBA00022723"/>
    </source>
</evidence>
<keyword evidence="8" id="KW-0671">Queuosine biosynthesis</keyword>
<dbReference type="OrthoDB" id="9804698at2"/>
<evidence type="ECO:0000256" key="3">
    <source>
        <dbReference type="ARBA" id="ARBA00018141"/>
    </source>
</evidence>
<feature type="binding site" evidence="9">
    <location>
        <position position="32"/>
    </location>
    <ligand>
        <name>Zn(2+)</name>
        <dbReference type="ChEBI" id="CHEBI:29105"/>
    </ligand>
</feature>
<sequence>MIYELTQEFFFDAAHTLERTIETDSSRRIHGHTYHVLVSLRGQPDPKSGMLMDLGYFRAALAKLRDKLDHRFLDEIPEIGPATLENLCAYVWRELEGELPAIARVTLERRAGGDRCTLSRD</sequence>
<evidence type="ECO:0000256" key="8">
    <source>
        <dbReference type="PIRNR" id="PIRNR006113"/>
    </source>
</evidence>
<dbReference type="Pfam" id="PF01242">
    <property type="entry name" value="PTPS"/>
    <property type="match status" value="1"/>
</dbReference>
<evidence type="ECO:0000256" key="2">
    <source>
        <dbReference type="ARBA" id="ARBA00008900"/>
    </source>
</evidence>
<protein>
    <recommendedName>
        <fullName evidence="3 8">6-carboxy-5,6,7,8-tetrahydropterin synthase</fullName>
        <ecNumber evidence="8">4.-.-.-</ecNumber>
    </recommendedName>
</protein>
<reference evidence="11" key="2">
    <citation type="journal article" date="2012" name="ACS Chem. Biol.">
        <title>Functional promiscuity of the COG0720 family.</title>
        <authorList>
            <person name="Phillips G."/>
            <person name="Grochowski L.L."/>
            <person name="Bonnett S."/>
            <person name="Xu H."/>
            <person name="Bailly M."/>
            <person name="Blaby-Haas C."/>
            <person name="El Yacoubi B."/>
            <person name="Iwata-Reuyl D."/>
            <person name="White R.H."/>
            <person name="de Crecy-Lagard V."/>
        </authorList>
    </citation>
    <scope>NUCLEOTIDE SEQUENCE</scope>
</reference>
<evidence type="ECO:0000313" key="10">
    <source>
        <dbReference type="Proteomes" id="UP000675920"/>
    </source>
</evidence>
<dbReference type="Gene3D" id="3.30.479.10">
    <property type="entry name" value="6-pyruvoyl tetrahydropterin synthase/QueD"/>
    <property type="match status" value="1"/>
</dbReference>
<dbReference type="InterPro" id="IPR007115">
    <property type="entry name" value="6-PTP_synth/QueD"/>
</dbReference>
<evidence type="ECO:0000313" key="11">
    <source>
        <dbReference type="RefSeq" id="WP_028312222.1"/>
    </source>
</evidence>
<accession>A0A8B6X6H5</accession>
<evidence type="ECO:0000256" key="1">
    <source>
        <dbReference type="ARBA" id="ARBA00005061"/>
    </source>
</evidence>
<evidence type="ECO:0000256" key="9">
    <source>
        <dbReference type="PIRSR" id="PIRSR006113-2"/>
    </source>
</evidence>
<evidence type="ECO:0000256" key="7">
    <source>
        <dbReference type="ARBA" id="ARBA00048807"/>
    </source>
</evidence>
<reference evidence="11" key="1">
    <citation type="journal article" date="2000" name="Proteins">
        <title>Sequence and structural features of the T-fold, an original tunnelling building unit.</title>
        <authorList>
            <person name="Colloc'h N."/>
            <person name="Poupon A."/>
            <person name="Mornon J.P."/>
        </authorList>
    </citation>
    <scope>NUCLEOTIDE SEQUENCE</scope>
</reference>
<dbReference type="EC" id="4.-.-.-" evidence="8"/>